<dbReference type="InterPro" id="IPR037294">
    <property type="entry name" value="ABC_BtuC-like"/>
</dbReference>
<sequence>MSALMTPSPTRAAMGRTHRRAVIVGTASAALLVAVSLVTMTVGDYPLSLAETIQTLFGGGSQRDQYIIFEVRLPRLLMAVLCGVGLGASGAIMQALLRNPLASPELLGITGGASVAAVAGTLMFGLGGLALVGLAFAGGLVIAAVLLVAAAREGSSSYCIVLAGVGIAFVCVSVVGYLMKRAQLNEAQMALRWITGSIDATAWRDVLVLGAVLLLALPLAAIAGASLQPLELGDAQAGALGVSVQRSRTGLLVIAVLMAATVTAFVGPIAFVALSAPAIARGLVGRASTAITASALLGGALLAVSDIVAQHALARAVPVGVVTGMVGALYLLWLLARAKGRRT</sequence>
<dbReference type="InterPro" id="IPR000522">
    <property type="entry name" value="ABC_transptr_permease_BtuC"/>
</dbReference>
<feature type="transmembrane region" description="Helical" evidence="8">
    <location>
        <begin position="158"/>
        <end position="179"/>
    </location>
</feature>
<evidence type="ECO:0000313" key="9">
    <source>
        <dbReference type="EMBL" id="SJM61821.1"/>
    </source>
</evidence>
<gene>
    <name evidence="9" type="ORF">CZ674_07995</name>
</gene>
<evidence type="ECO:0000256" key="5">
    <source>
        <dbReference type="ARBA" id="ARBA00022692"/>
    </source>
</evidence>
<dbReference type="PANTHER" id="PTHR30472">
    <property type="entry name" value="FERRIC ENTEROBACTIN TRANSPORT SYSTEM PERMEASE PROTEIN"/>
    <property type="match status" value="1"/>
</dbReference>
<feature type="transmembrane region" description="Helical" evidence="8">
    <location>
        <begin position="251"/>
        <end position="271"/>
    </location>
</feature>
<keyword evidence="5 8" id="KW-0812">Transmembrane</keyword>
<evidence type="ECO:0000256" key="3">
    <source>
        <dbReference type="ARBA" id="ARBA00022448"/>
    </source>
</evidence>
<dbReference type="GO" id="GO:0005886">
    <property type="term" value="C:plasma membrane"/>
    <property type="evidence" value="ECO:0007669"/>
    <property type="project" value="UniProtKB-SubCell"/>
</dbReference>
<evidence type="ECO:0000256" key="6">
    <source>
        <dbReference type="ARBA" id="ARBA00022989"/>
    </source>
</evidence>
<keyword evidence="10" id="KW-1185">Reference proteome</keyword>
<protein>
    <submittedName>
        <fullName evidence="9">ABC-type Fe3+-siderophore transport system, permease 2 component</fullName>
    </submittedName>
</protein>
<keyword evidence="4" id="KW-1003">Cell membrane</keyword>
<accession>A0A1R4G118</accession>
<reference evidence="9 10" key="1">
    <citation type="submission" date="2017-02" db="EMBL/GenBank/DDBJ databases">
        <authorList>
            <person name="Peterson S.W."/>
        </authorList>
    </citation>
    <scope>NUCLEOTIDE SEQUENCE [LARGE SCALE GENOMIC DNA]</scope>
    <source>
        <strain evidence="9 10">LMG 22410</strain>
    </source>
</reference>
<evidence type="ECO:0000313" key="10">
    <source>
        <dbReference type="Proteomes" id="UP000195787"/>
    </source>
</evidence>
<dbReference type="PANTHER" id="PTHR30472:SF24">
    <property type="entry name" value="FERRIC ENTEROBACTIN TRANSPORT SYSTEM PERMEASE PROTEIN FEPG"/>
    <property type="match status" value="1"/>
</dbReference>
<dbReference type="Pfam" id="PF01032">
    <property type="entry name" value="FecCD"/>
    <property type="match status" value="1"/>
</dbReference>
<proteinExistence type="inferred from homology"/>
<keyword evidence="3" id="KW-0813">Transport</keyword>
<evidence type="ECO:0000256" key="8">
    <source>
        <dbReference type="SAM" id="Phobius"/>
    </source>
</evidence>
<evidence type="ECO:0000256" key="1">
    <source>
        <dbReference type="ARBA" id="ARBA00004651"/>
    </source>
</evidence>
<evidence type="ECO:0000256" key="4">
    <source>
        <dbReference type="ARBA" id="ARBA00022475"/>
    </source>
</evidence>
<feature type="transmembrane region" description="Helical" evidence="8">
    <location>
        <begin position="130"/>
        <end position="151"/>
    </location>
</feature>
<feature type="transmembrane region" description="Helical" evidence="8">
    <location>
        <begin position="283"/>
        <end position="304"/>
    </location>
</feature>
<dbReference type="SUPFAM" id="SSF81345">
    <property type="entry name" value="ABC transporter involved in vitamin B12 uptake, BtuC"/>
    <property type="match status" value="1"/>
</dbReference>
<keyword evidence="7 8" id="KW-0472">Membrane</keyword>
<comment type="subcellular location">
    <subcellularLocation>
        <location evidence="1">Cell membrane</location>
        <topology evidence="1">Multi-pass membrane protein</topology>
    </subcellularLocation>
</comment>
<dbReference type="AlphaFoldDB" id="A0A1R4G118"/>
<dbReference type="Gene3D" id="1.10.3470.10">
    <property type="entry name" value="ABC transporter involved in vitamin B12 uptake, BtuC"/>
    <property type="match status" value="1"/>
</dbReference>
<dbReference type="EMBL" id="FUHU01000035">
    <property type="protein sequence ID" value="SJM61821.1"/>
    <property type="molecule type" value="Genomic_DNA"/>
</dbReference>
<feature type="transmembrane region" description="Helical" evidence="8">
    <location>
        <begin position="21"/>
        <end position="42"/>
    </location>
</feature>
<organism evidence="9 10">
    <name type="scientific">Agrococcus casei LMG 22410</name>
    <dbReference type="NCBI Taxonomy" id="1255656"/>
    <lineage>
        <taxon>Bacteria</taxon>
        <taxon>Bacillati</taxon>
        <taxon>Actinomycetota</taxon>
        <taxon>Actinomycetes</taxon>
        <taxon>Micrococcales</taxon>
        <taxon>Microbacteriaceae</taxon>
        <taxon>Agrococcus</taxon>
    </lineage>
</organism>
<evidence type="ECO:0000256" key="2">
    <source>
        <dbReference type="ARBA" id="ARBA00007935"/>
    </source>
</evidence>
<feature type="transmembrane region" description="Helical" evidence="8">
    <location>
        <begin position="206"/>
        <end position="230"/>
    </location>
</feature>
<keyword evidence="6 8" id="KW-1133">Transmembrane helix</keyword>
<comment type="similarity">
    <text evidence="2">Belongs to the binding-protein-dependent transport system permease family. FecCD subfamily.</text>
</comment>
<feature type="transmembrane region" description="Helical" evidence="8">
    <location>
        <begin position="106"/>
        <end position="124"/>
    </location>
</feature>
<dbReference type="CDD" id="cd06550">
    <property type="entry name" value="TM_ABC_iron-siderophores_like"/>
    <property type="match status" value="1"/>
</dbReference>
<dbReference type="GO" id="GO:0033214">
    <property type="term" value="P:siderophore-iron import into cell"/>
    <property type="evidence" value="ECO:0007669"/>
    <property type="project" value="TreeGrafter"/>
</dbReference>
<dbReference type="GO" id="GO:0022857">
    <property type="term" value="F:transmembrane transporter activity"/>
    <property type="evidence" value="ECO:0007669"/>
    <property type="project" value="InterPro"/>
</dbReference>
<name>A0A1R4G118_9MICO</name>
<evidence type="ECO:0000256" key="7">
    <source>
        <dbReference type="ARBA" id="ARBA00023136"/>
    </source>
</evidence>
<feature type="transmembrane region" description="Helical" evidence="8">
    <location>
        <begin position="316"/>
        <end position="336"/>
    </location>
</feature>
<dbReference type="Proteomes" id="UP000195787">
    <property type="component" value="Unassembled WGS sequence"/>
</dbReference>